<dbReference type="AlphaFoldDB" id="A0A7W9UK60"/>
<accession>A0A7W9UK60</accession>
<sequence length="377" mass="39390">MPHSVRAARAIIVVMAAIGVSGTVAWAALGNSYAAGGNVVGYFFFWMLAITACFFGSGRGGVRVAATVFAVLEALVGLGSAAFDTGVTHPGPTGPGPFFVRLSPGPIGSVAAIVVIVLLYRASAGRWFRRPTTIAGARGDVANHGATLSNPTSATHSVQATEGTADNGVYCAYCGATPAARVDFRGHRGLLIVMQFRRQPGPFCRDCGLATYRRMTVDSAWLGWWGLLSVVINPTTMLINLPARATVAALAPPAPGSPRQPMDPGKPLLHRPAALGLLIPVTIVASIVTAVALPAVARDRRGLSVGDCVATTDGTRMSWSASQLMKLDCAEPHAQARVVARLDGTEDTSGCLRYEESGRSYVISEGSTTFVLCLHML</sequence>
<proteinExistence type="predicted"/>
<feature type="transmembrane region" description="Helical" evidence="1">
    <location>
        <begin position="273"/>
        <end position="296"/>
    </location>
</feature>
<keyword evidence="1" id="KW-0472">Membrane</keyword>
<keyword evidence="1" id="KW-1133">Transmembrane helix</keyword>
<reference evidence="2 3" key="1">
    <citation type="submission" date="2020-08" db="EMBL/GenBank/DDBJ databases">
        <title>Sequencing the genomes of 1000 actinobacteria strains.</title>
        <authorList>
            <person name="Klenk H.-P."/>
        </authorList>
    </citation>
    <scope>NUCLEOTIDE SEQUENCE [LARGE SCALE GENOMIC DNA]</scope>
    <source>
        <strain evidence="2 3">DSM 43582</strain>
    </source>
</reference>
<evidence type="ECO:0000256" key="1">
    <source>
        <dbReference type="SAM" id="Phobius"/>
    </source>
</evidence>
<organism evidence="2 3">
    <name type="scientific">Nocardia transvalensis</name>
    <dbReference type="NCBI Taxonomy" id="37333"/>
    <lineage>
        <taxon>Bacteria</taxon>
        <taxon>Bacillati</taxon>
        <taxon>Actinomycetota</taxon>
        <taxon>Actinomycetes</taxon>
        <taxon>Mycobacteriales</taxon>
        <taxon>Nocardiaceae</taxon>
        <taxon>Nocardia</taxon>
    </lineage>
</organism>
<dbReference type="EMBL" id="JACHIT010000002">
    <property type="protein sequence ID" value="MBB5916111.1"/>
    <property type="molecule type" value="Genomic_DNA"/>
</dbReference>
<protein>
    <submittedName>
        <fullName evidence="2">Uncharacterized protein</fullName>
    </submittedName>
</protein>
<keyword evidence="3" id="KW-1185">Reference proteome</keyword>
<feature type="transmembrane region" description="Helical" evidence="1">
    <location>
        <begin position="7"/>
        <end position="29"/>
    </location>
</feature>
<name>A0A7W9UK60_9NOCA</name>
<evidence type="ECO:0000313" key="3">
    <source>
        <dbReference type="Proteomes" id="UP000540412"/>
    </source>
</evidence>
<gene>
    <name evidence="2" type="ORF">BJY24_005023</name>
</gene>
<feature type="transmembrane region" description="Helical" evidence="1">
    <location>
        <begin position="222"/>
        <end position="243"/>
    </location>
</feature>
<evidence type="ECO:0000313" key="2">
    <source>
        <dbReference type="EMBL" id="MBB5916111.1"/>
    </source>
</evidence>
<keyword evidence="1" id="KW-0812">Transmembrane</keyword>
<dbReference type="Proteomes" id="UP000540412">
    <property type="component" value="Unassembled WGS sequence"/>
</dbReference>
<feature type="transmembrane region" description="Helical" evidence="1">
    <location>
        <begin position="62"/>
        <end position="83"/>
    </location>
</feature>
<feature type="transmembrane region" description="Helical" evidence="1">
    <location>
        <begin position="103"/>
        <end position="120"/>
    </location>
</feature>
<feature type="transmembrane region" description="Helical" evidence="1">
    <location>
        <begin position="35"/>
        <end position="55"/>
    </location>
</feature>
<comment type="caution">
    <text evidence="2">The sequence shown here is derived from an EMBL/GenBank/DDBJ whole genome shotgun (WGS) entry which is preliminary data.</text>
</comment>